<feature type="transmembrane region" description="Helical" evidence="2">
    <location>
        <begin position="63"/>
        <end position="84"/>
    </location>
</feature>
<dbReference type="RefSeq" id="WP_311672714.1">
    <property type="nucleotide sequence ID" value="NZ_JAVREQ010000006.1"/>
</dbReference>
<feature type="compositionally biased region" description="Basic and acidic residues" evidence="1">
    <location>
        <begin position="233"/>
        <end position="244"/>
    </location>
</feature>
<accession>A0ABU2NQ25</accession>
<feature type="region of interest" description="Disordered" evidence="1">
    <location>
        <begin position="227"/>
        <end position="271"/>
    </location>
</feature>
<keyword evidence="2" id="KW-0812">Transmembrane</keyword>
<evidence type="ECO:0008006" key="5">
    <source>
        <dbReference type="Google" id="ProtNLM"/>
    </source>
</evidence>
<comment type="caution">
    <text evidence="3">The sequence shown here is derived from an EMBL/GenBank/DDBJ whole genome shotgun (WGS) entry which is preliminary data.</text>
</comment>
<proteinExistence type="predicted"/>
<evidence type="ECO:0000313" key="3">
    <source>
        <dbReference type="EMBL" id="MDT0378880.1"/>
    </source>
</evidence>
<keyword evidence="4" id="KW-1185">Reference proteome</keyword>
<keyword evidence="2" id="KW-0472">Membrane</keyword>
<organism evidence="3 4">
    <name type="scientific">Streptomyces hazeniae</name>
    <dbReference type="NCBI Taxonomy" id="3075538"/>
    <lineage>
        <taxon>Bacteria</taxon>
        <taxon>Bacillati</taxon>
        <taxon>Actinomycetota</taxon>
        <taxon>Actinomycetes</taxon>
        <taxon>Kitasatosporales</taxon>
        <taxon>Streptomycetaceae</taxon>
        <taxon>Streptomyces</taxon>
    </lineage>
</organism>
<sequence>MTAGADLRLLRAAVFTAVCVLLSAAGHSAAAGTPVPLWTLGAGCAVVLAAAVPLAGRERALPGIAAALAAGQVVLHVLFSAGHAPASAPPARPDDHGVTALARSLLCGDGGRALSEGEARRIVADAGLPAETAAPGAGGAHPHAGGADAVPTALDAALAQLSLPMLLGHLLAAVALGWLLRRGEAALWRLVRLSATTARAAEELLTVRALRAAVRLLGALRRGLTASGGHGPDAVRRADRDRTPDGPTAPLTGAVTRRGPPPAKDDLHLAA</sequence>
<feature type="transmembrane region" description="Helical" evidence="2">
    <location>
        <begin position="161"/>
        <end position="180"/>
    </location>
</feature>
<feature type="transmembrane region" description="Helical" evidence="2">
    <location>
        <begin position="38"/>
        <end position="56"/>
    </location>
</feature>
<dbReference type="EMBL" id="JAVREQ010000006">
    <property type="protein sequence ID" value="MDT0378880.1"/>
    <property type="molecule type" value="Genomic_DNA"/>
</dbReference>
<protein>
    <recommendedName>
        <fullName evidence="5">Integral membrane protein</fullName>
    </recommendedName>
</protein>
<gene>
    <name evidence="3" type="ORF">RM572_08855</name>
</gene>
<evidence type="ECO:0000256" key="2">
    <source>
        <dbReference type="SAM" id="Phobius"/>
    </source>
</evidence>
<evidence type="ECO:0000256" key="1">
    <source>
        <dbReference type="SAM" id="MobiDB-lite"/>
    </source>
</evidence>
<evidence type="ECO:0000313" key="4">
    <source>
        <dbReference type="Proteomes" id="UP001183414"/>
    </source>
</evidence>
<name>A0ABU2NQ25_9ACTN</name>
<keyword evidence="2" id="KW-1133">Transmembrane helix</keyword>
<reference evidence="4" key="1">
    <citation type="submission" date="2023-07" db="EMBL/GenBank/DDBJ databases">
        <title>30 novel species of actinomycetes from the DSMZ collection.</title>
        <authorList>
            <person name="Nouioui I."/>
        </authorList>
    </citation>
    <scope>NUCLEOTIDE SEQUENCE [LARGE SCALE GENOMIC DNA]</scope>
    <source>
        <strain evidence="4">DSM 42041</strain>
    </source>
</reference>
<dbReference type="Proteomes" id="UP001183414">
    <property type="component" value="Unassembled WGS sequence"/>
</dbReference>